<keyword evidence="2" id="KW-1185">Reference proteome</keyword>
<evidence type="ECO:0000313" key="2">
    <source>
        <dbReference type="Proteomes" id="UP000561417"/>
    </source>
</evidence>
<dbReference type="RefSeq" id="WP_281380851.1">
    <property type="nucleotide sequence ID" value="NZ_JACHIM010000001.1"/>
</dbReference>
<gene>
    <name evidence="1" type="ORF">HNQ69_000306</name>
</gene>
<reference evidence="1 2" key="1">
    <citation type="submission" date="2020-08" db="EMBL/GenBank/DDBJ databases">
        <title>Genomic Encyclopedia of Type Strains, Phase IV (KMG-IV): sequencing the most valuable type-strain genomes for metagenomic binning, comparative biology and taxonomic classification.</title>
        <authorList>
            <person name="Goeker M."/>
        </authorList>
    </citation>
    <scope>NUCLEOTIDE SEQUENCE [LARGE SCALE GENOMIC DNA]</scope>
    <source>
        <strain evidence="1 2">DSM 28538</strain>
    </source>
</reference>
<evidence type="ECO:0000313" key="1">
    <source>
        <dbReference type="EMBL" id="MBB5073202.1"/>
    </source>
</evidence>
<name>A0A840NVB9_9HYPH</name>
<dbReference type="EMBL" id="JACHIM010000001">
    <property type="protein sequence ID" value="MBB5073202.1"/>
    <property type="molecule type" value="Genomic_DNA"/>
</dbReference>
<comment type="caution">
    <text evidence="1">The sequence shown here is derived from an EMBL/GenBank/DDBJ whole genome shotgun (WGS) entry which is preliminary data.</text>
</comment>
<protein>
    <submittedName>
        <fullName evidence="1">Uncharacterized protein</fullName>
    </submittedName>
</protein>
<dbReference type="AlphaFoldDB" id="A0A840NVB9"/>
<proteinExistence type="predicted"/>
<organism evidence="1 2">
    <name type="scientific">Bartonella callosciuri</name>
    <dbReference type="NCBI Taxonomy" id="686223"/>
    <lineage>
        <taxon>Bacteria</taxon>
        <taxon>Pseudomonadati</taxon>
        <taxon>Pseudomonadota</taxon>
        <taxon>Alphaproteobacteria</taxon>
        <taxon>Hyphomicrobiales</taxon>
        <taxon>Bartonellaceae</taxon>
        <taxon>Bartonella</taxon>
    </lineage>
</organism>
<dbReference type="Proteomes" id="UP000561417">
    <property type="component" value="Unassembled WGS sequence"/>
</dbReference>
<accession>A0A840NVB9</accession>
<sequence length="42" mass="4697">MCVFSVERRKIARGLCSSAIFSVIGNFSDRYGRGPILLLSIY</sequence>